<evidence type="ECO:0000313" key="3">
    <source>
        <dbReference type="Proteomes" id="UP000092021"/>
    </source>
</evidence>
<proteinExistence type="predicted"/>
<organism evidence="2 3">
    <name type="scientific">Rothia kristinae</name>
    <dbReference type="NCBI Taxonomy" id="37923"/>
    <lineage>
        <taxon>Bacteria</taxon>
        <taxon>Bacillati</taxon>
        <taxon>Actinomycetota</taxon>
        <taxon>Actinomycetes</taxon>
        <taxon>Micrococcales</taxon>
        <taxon>Micrococcaceae</taxon>
        <taxon>Rothia</taxon>
    </lineage>
</organism>
<gene>
    <name evidence="2" type="ORF">A5N15_02895</name>
</gene>
<comment type="caution">
    <text evidence="2">The sequence shown here is derived from an EMBL/GenBank/DDBJ whole genome shotgun (WGS) entry which is preliminary data.</text>
</comment>
<evidence type="ECO:0000313" key="2">
    <source>
        <dbReference type="EMBL" id="OAX65729.1"/>
    </source>
</evidence>
<dbReference type="SUPFAM" id="SSF55486">
    <property type="entry name" value="Metalloproteases ('zincins'), catalytic domain"/>
    <property type="match status" value="1"/>
</dbReference>
<dbReference type="InterPro" id="IPR018766">
    <property type="entry name" value="Zinicin_2"/>
</dbReference>
<sequence>MLERELNVEPEDFRLWVCLHEQTHRVQFAAAPWLRGHLLELITGCRRASAEEAASWSSAWGRPPGGRCPPAASRTGRTPRTGSGPCPATG</sequence>
<dbReference type="PANTHER" id="PTHR39420">
    <property type="match status" value="1"/>
</dbReference>
<dbReference type="AlphaFoldDB" id="A0A657IXA6"/>
<feature type="region of interest" description="Disordered" evidence="1">
    <location>
        <begin position="53"/>
        <end position="90"/>
    </location>
</feature>
<dbReference type="EMBL" id="LWGZ01000265">
    <property type="protein sequence ID" value="OAX65729.1"/>
    <property type="molecule type" value="Genomic_DNA"/>
</dbReference>
<protein>
    <submittedName>
        <fullName evidence="2">Uncharacterized protein</fullName>
    </submittedName>
</protein>
<dbReference type="Pfam" id="PF10103">
    <property type="entry name" value="Zincin_2"/>
    <property type="match status" value="1"/>
</dbReference>
<evidence type="ECO:0000256" key="1">
    <source>
        <dbReference type="SAM" id="MobiDB-lite"/>
    </source>
</evidence>
<feature type="compositionally biased region" description="Low complexity" evidence="1">
    <location>
        <begin position="53"/>
        <end position="62"/>
    </location>
</feature>
<dbReference type="Proteomes" id="UP000092021">
    <property type="component" value="Unassembled WGS sequence"/>
</dbReference>
<accession>A0A657IXA6</accession>
<name>A0A657IXA6_9MICC</name>
<dbReference type="PANTHER" id="PTHR39420:SF1">
    <property type="entry name" value="HYDROLASE"/>
    <property type="match status" value="1"/>
</dbReference>
<reference evidence="2 3" key="1">
    <citation type="submission" date="2016-04" db="EMBL/GenBank/DDBJ databases">
        <title>Identification of putative biosynthetic pathways for the production of bioactive secondary metabolites by the marine actinomycete Kocuria kristinae RUTW2-3.</title>
        <authorList>
            <person name="Waterworth S.C."/>
            <person name="Walmsley T.A."/>
            <person name="Matongo T."/>
            <person name="Davies-Coleman M.T."/>
            <person name="Dorrington R.A."/>
        </authorList>
    </citation>
    <scope>NUCLEOTIDE SEQUENCE [LARGE SCALE GENOMIC DNA]</scope>
    <source>
        <strain evidence="2 3">RUTW4-5</strain>
    </source>
</reference>